<feature type="non-terminal residue" evidence="2">
    <location>
        <position position="1"/>
    </location>
</feature>
<dbReference type="EMBL" id="BGPR01046604">
    <property type="protein sequence ID" value="GBO23540.1"/>
    <property type="molecule type" value="Genomic_DNA"/>
</dbReference>
<organism evidence="2 3">
    <name type="scientific">Araneus ventricosus</name>
    <name type="common">Orbweaver spider</name>
    <name type="synonym">Epeira ventricosa</name>
    <dbReference type="NCBI Taxonomy" id="182803"/>
    <lineage>
        <taxon>Eukaryota</taxon>
        <taxon>Metazoa</taxon>
        <taxon>Ecdysozoa</taxon>
        <taxon>Arthropoda</taxon>
        <taxon>Chelicerata</taxon>
        <taxon>Arachnida</taxon>
        <taxon>Araneae</taxon>
        <taxon>Araneomorphae</taxon>
        <taxon>Entelegynae</taxon>
        <taxon>Araneoidea</taxon>
        <taxon>Araneidae</taxon>
        <taxon>Araneus</taxon>
    </lineage>
</organism>
<reference evidence="2 3" key="1">
    <citation type="journal article" date="2019" name="Sci. Rep.">
        <title>Orb-weaving spider Araneus ventricosus genome elucidates the spidroin gene catalogue.</title>
        <authorList>
            <person name="Kono N."/>
            <person name="Nakamura H."/>
            <person name="Ohtoshi R."/>
            <person name="Moran D.A.P."/>
            <person name="Shinohara A."/>
            <person name="Yoshida Y."/>
            <person name="Fujiwara M."/>
            <person name="Mori M."/>
            <person name="Tomita M."/>
            <person name="Arakawa K."/>
        </authorList>
    </citation>
    <scope>NUCLEOTIDE SEQUENCE [LARGE SCALE GENOMIC DNA]</scope>
</reference>
<keyword evidence="1" id="KW-0812">Transmembrane</keyword>
<name>A0A4Y2VIT1_ARAVE</name>
<dbReference type="AlphaFoldDB" id="A0A4Y2VIT1"/>
<evidence type="ECO:0000256" key="1">
    <source>
        <dbReference type="SAM" id="Phobius"/>
    </source>
</evidence>
<keyword evidence="1" id="KW-1133">Transmembrane helix</keyword>
<comment type="caution">
    <text evidence="2">The sequence shown here is derived from an EMBL/GenBank/DDBJ whole genome shotgun (WGS) entry which is preliminary data.</text>
</comment>
<protein>
    <submittedName>
        <fullName evidence="2">Uncharacterized protein</fullName>
    </submittedName>
</protein>
<proteinExistence type="predicted"/>
<dbReference type="Proteomes" id="UP000499080">
    <property type="component" value="Unassembled WGS sequence"/>
</dbReference>
<sequence length="136" mass="15519">GLCEERPSPRKTYTLVFLVGRNSLALPLYVTLFVTPLSKSRSDFVESVPLPSNMTVFPKFSINSQFFIFSFRPHSTLLYRSYGWDVLETVSQPRLCCCAKADFKVFSVHQPCCVLSIFISDSVDKEYWAARLSRTS</sequence>
<evidence type="ECO:0000313" key="2">
    <source>
        <dbReference type="EMBL" id="GBO23540.1"/>
    </source>
</evidence>
<keyword evidence="1" id="KW-0472">Membrane</keyword>
<accession>A0A4Y2VIT1</accession>
<evidence type="ECO:0000313" key="3">
    <source>
        <dbReference type="Proteomes" id="UP000499080"/>
    </source>
</evidence>
<keyword evidence="3" id="KW-1185">Reference proteome</keyword>
<feature type="transmembrane region" description="Helical" evidence="1">
    <location>
        <begin position="12"/>
        <end position="34"/>
    </location>
</feature>
<gene>
    <name evidence="2" type="ORF">AVEN_232509_1</name>
</gene>